<comment type="caution">
    <text evidence="2">The sequence shown here is derived from an EMBL/GenBank/DDBJ whole genome shotgun (WGS) entry which is preliminary data.</text>
</comment>
<sequence>MLVNLCPVFLRRMDVSDEEWLEMPAQTGADAVGETDDGELVPGAVPSSPGPLKLAKDESVAEVHTRSPRRVKREGGGLREVCERIRKELEQAD</sequence>
<dbReference type="HOGENOM" id="CLU_2400790_0_0_1"/>
<protein>
    <submittedName>
        <fullName evidence="2">Uncharacterized protein</fullName>
    </submittedName>
</protein>
<name>A0A060S2J4_PYCCI</name>
<dbReference type="EMBL" id="CCBP010000012">
    <property type="protein sequence ID" value="CDO68356.1"/>
    <property type="molecule type" value="Genomic_DNA"/>
</dbReference>
<gene>
    <name evidence="2" type="ORF">BN946_scf184815.g3</name>
</gene>
<reference evidence="2" key="1">
    <citation type="submission" date="2014-01" db="EMBL/GenBank/DDBJ databases">
        <title>The genome of the white-rot fungus Pycnoporus cinnabarinus: a basidiomycete model with a versatile arsenal for lignocellulosic biomass breakdown.</title>
        <authorList>
            <person name="Levasseur A."/>
            <person name="Lomascolo A."/>
            <person name="Ruiz-Duenas F.J."/>
            <person name="Uzan E."/>
            <person name="Piumi F."/>
            <person name="Kues U."/>
            <person name="Ram A.F.J."/>
            <person name="Murat C."/>
            <person name="Haon M."/>
            <person name="Benoit I."/>
            <person name="Arfi Y."/>
            <person name="Chevret D."/>
            <person name="Drula E."/>
            <person name="Kwon M.J."/>
            <person name="Gouret P."/>
            <person name="Lesage-Meessen L."/>
            <person name="Lombard V."/>
            <person name="Mariette J."/>
            <person name="Noirot C."/>
            <person name="Park J."/>
            <person name="Patyshakuliyeva A."/>
            <person name="Wieneger R.A.B."/>
            <person name="Wosten H.A.B."/>
            <person name="Martin F."/>
            <person name="Coutinho P.M."/>
            <person name="de Vries R."/>
            <person name="Martinez A.T."/>
            <person name="Klopp C."/>
            <person name="Pontarotti P."/>
            <person name="Henrissat B."/>
            <person name="Record E."/>
        </authorList>
    </citation>
    <scope>NUCLEOTIDE SEQUENCE [LARGE SCALE GENOMIC DNA]</scope>
    <source>
        <strain evidence="2">BRFM137</strain>
    </source>
</reference>
<organism evidence="2 3">
    <name type="scientific">Pycnoporus cinnabarinus</name>
    <name type="common">Cinnabar-red polypore</name>
    <name type="synonym">Trametes cinnabarina</name>
    <dbReference type="NCBI Taxonomy" id="5643"/>
    <lineage>
        <taxon>Eukaryota</taxon>
        <taxon>Fungi</taxon>
        <taxon>Dikarya</taxon>
        <taxon>Basidiomycota</taxon>
        <taxon>Agaricomycotina</taxon>
        <taxon>Agaricomycetes</taxon>
        <taxon>Polyporales</taxon>
        <taxon>Polyporaceae</taxon>
        <taxon>Trametes</taxon>
    </lineage>
</organism>
<dbReference type="Proteomes" id="UP000029665">
    <property type="component" value="Unassembled WGS sequence"/>
</dbReference>
<accession>A0A060S2J4</accession>
<evidence type="ECO:0000313" key="3">
    <source>
        <dbReference type="Proteomes" id="UP000029665"/>
    </source>
</evidence>
<dbReference type="OrthoDB" id="3366139at2759"/>
<evidence type="ECO:0000313" key="2">
    <source>
        <dbReference type="EMBL" id="CDO68356.1"/>
    </source>
</evidence>
<proteinExistence type="predicted"/>
<feature type="compositionally biased region" description="Basic and acidic residues" evidence="1">
    <location>
        <begin position="54"/>
        <end position="65"/>
    </location>
</feature>
<feature type="region of interest" description="Disordered" evidence="1">
    <location>
        <begin position="28"/>
        <end position="75"/>
    </location>
</feature>
<evidence type="ECO:0000256" key="1">
    <source>
        <dbReference type="SAM" id="MobiDB-lite"/>
    </source>
</evidence>
<dbReference type="AlphaFoldDB" id="A0A060S2J4"/>
<keyword evidence="3" id="KW-1185">Reference proteome</keyword>